<dbReference type="SUPFAM" id="SSF55874">
    <property type="entry name" value="ATPase domain of HSP90 chaperone/DNA topoisomerase II/histidine kinase"/>
    <property type="match status" value="1"/>
</dbReference>
<evidence type="ECO:0000313" key="7">
    <source>
        <dbReference type="Proteomes" id="UP001595961"/>
    </source>
</evidence>
<dbReference type="Pfam" id="PF01590">
    <property type="entry name" value="GAF"/>
    <property type="match status" value="1"/>
</dbReference>
<name>A0ABV9BZX7_9GAMM</name>
<gene>
    <name evidence="6" type="ORF">ACFO5W_03970</name>
</gene>
<dbReference type="EC" id="2.7.13.3" evidence="2"/>
<dbReference type="EMBL" id="JBHSGA010000008">
    <property type="protein sequence ID" value="MFC4525784.1"/>
    <property type="molecule type" value="Genomic_DNA"/>
</dbReference>
<dbReference type="GO" id="GO:0005524">
    <property type="term" value="F:ATP binding"/>
    <property type="evidence" value="ECO:0007669"/>
    <property type="project" value="UniProtKB-KW"/>
</dbReference>
<dbReference type="InterPro" id="IPR003594">
    <property type="entry name" value="HATPase_dom"/>
</dbReference>
<evidence type="ECO:0000259" key="5">
    <source>
        <dbReference type="PROSITE" id="PS50109"/>
    </source>
</evidence>
<dbReference type="InterPro" id="IPR005467">
    <property type="entry name" value="His_kinase_dom"/>
</dbReference>
<comment type="caution">
    <text evidence="6">The sequence shown here is derived from an EMBL/GenBank/DDBJ whole genome shotgun (WGS) entry which is preliminary data.</text>
</comment>
<keyword evidence="3" id="KW-0808">Transferase</keyword>
<dbReference type="CDD" id="cd00082">
    <property type="entry name" value="HisKA"/>
    <property type="match status" value="1"/>
</dbReference>
<evidence type="ECO:0000256" key="1">
    <source>
        <dbReference type="ARBA" id="ARBA00000085"/>
    </source>
</evidence>
<dbReference type="PROSITE" id="PS50109">
    <property type="entry name" value="HIS_KIN"/>
    <property type="match status" value="1"/>
</dbReference>
<dbReference type="InterPro" id="IPR003661">
    <property type="entry name" value="HisK_dim/P_dom"/>
</dbReference>
<dbReference type="SMART" id="SM00388">
    <property type="entry name" value="HisKA"/>
    <property type="match status" value="1"/>
</dbReference>
<dbReference type="Gene3D" id="1.10.287.130">
    <property type="match status" value="1"/>
</dbReference>
<evidence type="ECO:0000313" key="6">
    <source>
        <dbReference type="EMBL" id="MFC4525784.1"/>
    </source>
</evidence>
<proteinExistence type="predicted"/>
<keyword evidence="4" id="KW-0418">Kinase</keyword>
<dbReference type="Pfam" id="PF02518">
    <property type="entry name" value="HATPase_c"/>
    <property type="match status" value="1"/>
</dbReference>
<dbReference type="InterPro" id="IPR029016">
    <property type="entry name" value="GAF-like_dom_sf"/>
</dbReference>
<dbReference type="InterPro" id="IPR036890">
    <property type="entry name" value="HATPase_C_sf"/>
</dbReference>
<dbReference type="Pfam" id="PF00512">
    <property type="entry name" value="HisKA"/>
    <property type="match status" value="1"/>
</dbReference>
<dbReference type="InterPro" id="IPR003018">
    <property type="entry name" value="GAF"/>
</dbReference>
<dbReference type="Gene3D" id="3.30.450.40">
    <property type="match status" value="1"/>
</dbReference>
<dbReference type="CDD" id="cd00075">
    <property type="entry name" value="HATPase"/>
    <property type="match status" value="1"/>
</dbReference>
<keyword evidence="6" id="KW-0067">ATP-binding</keyword>
<dbReference type="SUPFAM" id="SSF47384">
    <property type="entry name" value="Homodimeric domain of signal transducing histidine kinase"/>
    <property type="match status" value="1"/>
</dbReference>
<protein>
    <recommendedName>
        <fullName evidence="2">histidine kinase</fullName>
        <ecNumber evidence="2">2.7.13.3</ecNumber>
    </recommendedName>
</protein>
<reference evidence="7" key="1">
    <citation type="journal article" date="2019" name="Int. J. Syst. Evol. Microbiol.">
        <title>The Global Catalogue of Microorganisms (GCM) 10K type strain sequencing project: providing services to taxonomists for standard genome sequencing and annotation.</title>
        <authorList>
            <consortium name="The Broad Institute Genomics Platform"/>
            <consortium name="The Broad Institute Genome Sequencing Center for Infectious Disease"/>
            <person name="Wu L."/>
            <person name="Ma J."/>
        </authorList>
    </citation>
    <scope>NUCLEOTIDE SEQUENCE [LARGE SCALE GENOMIC DNA]</scope>
    <source>
        <strain evidence="7">CCM 4481</strain>
    </source>
</reference>
<dbReference type="SUPFAM" id="SSF55781">
    <property type="entry name" value="GAF domain-like"/>
    <property type="match status" value="1"/>
</dbReference>
<keyword evidence="6" id="KW-0547">Nucleotide-binding</keyword>
<dbReference type="PANTHER" id="PTHR42878:SF15">
    <property type="entry name" value="BACTERIOPHYTOCHROME"/>
    <property type="match status" value="1"/>
</dbReference>
<dbReference type="RefSeq" id="WP_266150506.1">
    <property type="nucleotide sequence ID" value="NZ_CP064028.1"/>
</dbReference>
<dbReference type="SMART" id="SM00387">
    <property type="entry name" value="HATPase_c"/>
    <property type="match status" value="1"/>
</dbReference>
<dbReference type="Proteomes" id="UP001595961">
    <property type="component" value="Unassembled WGS sequence"/>
</dbReference>
<evidence type="ECO:0000256" key="4">
    <source>
        <dbReference type="ARBA" id="ARBA00022777"/>
    </source>
</evidence>
<dbReference type="InterPro" id="IPR036097">
    <property type="entry name" value="HisK_dim/P_sf"/>
</dbReference>
<dbReference type="Gene3D" id="3.30.565.10">
    <property type="entry name" value="Histidine kinase-like ATPase, C-terminal domain"/>
    <property type="match status" value="1"/>
</dbReference>
<dbReference type="InterPro" id="IPR050351">
    <property type="entry name" value="BphY/WalK/GraS-like"/>
</dbReference>
<dbReference type="PANTHER" id="PTHR42878">
    <property type="entry name" value="TWO-COMPONENT HISTIDINE KINASE"/>
    <property type="match status" value="1"/>
</dbReference>
<keyword evidence="7" id="KW-1185">Reference proteome</keyword>
<sequence length="399" mass="43480">MQSIDADHAVALIGRLEAIPRILEVVAHTTGMGFTAVARVTDRSWTACAVYDRMDFGLKPGDELDLGTTICNEIREHQRPVVFGRASEHPYFSGHPTPKMYGFESYVSIPIILSDGSFFGTLCAIDPAPAKLDDPNILKTFELFTTLIAAQFEAELRRHRAEAALLDAQETAKLREQFVAVLGHDLGNPLQSIIVCAEHLSSTLVSDSDLRLTRHILATCRRIGELTHNVLDFARGRLGEGIAVQPEVSDELAVSLEHVVSEVRSIYPDRRIELTISLRHPVLCDRQRVAQLLCNLLSNALVHGIADAPVKVSLSSDASAFEVAVENACAPIAPETLGRLFQPFTRGTFAEPRPGLGLGLFISSEIAKAHGGTLMATSDPLATRFVFRLQHGASVHHAC</sequence>
<evidence type="ECO:0000256" key="3">
    <source>
        <dbReference type="ARBA" id="ARBA00022679"/>
    </source>
</evidence>
<feature type="domain" description="Histidine kinase" evidence="5">
    <location>
        <begin position="181"/>
        <end position="393"/>
    </location>
</feature>
<dbReference type="SMART" id="SM00065">
    <property type="entry name" value="GAF"/>
    <property type="match status" value="1"/>
</dbReference>
<evidence type="ECO:0000256" key="2">
    <source>
        <dbReference type="ARBA" id="ARBA00012438"/>
    </source>
</evidence>
<accession>A0ABV9BZX7</accession>
<comment type="catalytic activity">
    <reaction evidence="1">
        <text>ATP + protein L-histidine = ADP + protein N-phospho-L-histidine.</text>
        <dbReference type="EC" id="2.7.13.3"/>
    </reaction>
</comment>
<organism evidence="6 7">
    <name type="scientific">Dyella halodurans</name>
    <dbReference type="NCBI Taxonomy" id="1920171"/>
    <lineage>
        <taxon>Bacteria</taxon>
        <taxon>Pseudomonadati</taxon>
        <taxon>Pseudomonadota</taxon>
        <taxon>Gammaproteobacteria</taxon>
        <taxon>Lysobacterales</taxon>
        <taxon>Rhodanobacteraceae</taxon>
        <taxon>Dyella</taxon>
    </lineage>
</organism>